<dbReference type="EMBL" id="CP039347">
    <property type="protein sequence ID" value="QCD85662.1"/>
    <property type="molecule type" value="Genomic_DNA"/>
</dbReference>
<evidence type="ECO:0000259" key="1">
    <source>
        <dbReference type="Pfam" id="PF25019"/>
    </source>
</evidence>
<dbReference type="InterPro" id="IPR001611">
    <property type="entry name" value="Leu-rich_rpt"/>
</dbReference>
<accession>A0A4D6LAS1</accession>
<evidence type="ECO:0000313" key="3">
    <source>
        <dbReference type="Proteomes" id="UP000501690"/>
    </source>
</evidence>
<dbReference type="SUPFAM" id="SSF52047">
    <property type="entry name" value="RNI-like"/>
    <property type="match status" value="1"/>
</dbReference>
<keyword evidence="3" id="KW-1185">Reference proteome</keyword>
<gene>
    <name evidence="2" type="ORF">DEO72_LG3g182</name>
</gene>
<reference evidence="2 3" key="1">
    <citation type="submission" date="2019-04" db="EMBL/GenBank/DDBJ databases">
        <title>An improved genome assembly and genetic linkage map for asparagus bean, Vigna unguiculata ssp. sesquipedialis.</title>
        <authorList>
            <person name="Xia Q."/>
            <person name="Zhang R."/>
            <person name="Dong Y."/>
        </authorList>
    </citation>
    <scope>NUCLEOTIDE SEQUENCE [LARGE SCALE GENOMIC DNA]</scope>
    <source>
        <tissue evidence="2">Leaf</tissue>
    </source>
</reference>
<evidence type="ECO:0000313" key="2">
    <source>
        <dbReference type="EMBL" id="QCD85662.1"/>
    </source>
</evidence>
<dbReference type="PANTHER" id="PTHR47186:SF43">
    <property type="entry name" value="TYPE DISEASE RESISTANCE PROTEIN CNL-J3, PUTATIVE-RELATED"/>
    <property type="match status" value="1"/>
</dbReference>
<feature type="domain" description="R13L1/DRL21-like LRR repeat region" evidence="1">
    <location>
        <begin position="177"/>
        <end position="302"/>
    </location>
</feature>
<dbReference type="AlphaFoldDB" id="A0A4D6LAS1"/>
<sequence length="330" mass="38040">MAAEMVTGALVSTFLERTIDSLASRLFDIFRQRKHKKQLRNLKMKLLAIDVVTFDAEQKQFTDARVRDFQPLNHLLREVPESVRNLKHLRSLDLSYTDIEKLPDSICLLYKLQILKVNDCRRLEELPTYLHQLKNLCCLEFLNTRVKNVPPHLGKLKNLQVLMSSFCVKKSKELGIQQLGEPNLHGSLRIDELQNIENPCDALEADLKNKPHLAELELHWNIMVNSSIESTKAEDVIENLQPPKHLKKLSIRNYVGKQFPNWLLNNLLPNLVSLVVLGDCESCQRLPPLGLLQFLKRLEISRFNEIVSIDADFHGNNSSSFISLETLKFF</sequence>
<organism evidence="2 3">
    <name type="scientific">Vigna unguiculata</name>
    <name type="common">Cowpea</name>
    <dbReference type="NCBI Taxonomy" id="3917"/>
    <lineage>
        <taxon>Eukaryota</taxon>
        <taxon>Viridiplantae</taxon>
        <taxon>Streptophyta</taxon>
        <taxon>Embryophyta</taxon>
        <taxon>Tracheophyta</taxon>
        <taxon>Spermatophyta</taxon>
        <taxon>Magnoliopsida</taxon>
        <taxon>eudicotyledons</taxon>
        <taxon>Gunneridae</taxon>
        <taxon>Pentapetalae</taxon>
        <taxon>rosids</taxon>
        <taxon>fabids</taxon>
        <taxon>Fabales</taxon>
        <taxon>Fabaceae</taxon>
        <taxon>Papilionoideae</taxon>
        <taxon>50 kb inversion clade</taxon>
        <taxon>NPAAA clade</taxon>
        <taxon>indigoferoid/millettioid clade</taxon>
        <taxon>Phaseoleae</taxon>
        <taxon>Vigna</taxon>
    </lineage>
</organism>
<dbReference type="PANTHER" id="PTHR47186">
    <property type="entry name" value="LEUCINE-RICH REPEAT-CONTAINING PROTEIN 57"/>
    <property type="match status" value="1"/>
</dbReference>
<proteinExistence type="predicted"/>
<name>A0A4D6LAS1_VIGUN</name>
<dbReference type="Proteomes" id="UP000501690">
    <property type="component" value="Linkage Group LG3"/>
</dbReference>
<protein>
    <submittedName>
        <fullName evidence="2">Leucine-rich repeat-containing protein</fullName>
    </submittedName>
</protein>
<dbReference type="InterPro" id="IPR032675">
    <property type="entry name" value="LRR_dom_sf"/>
</dbReference>
<dbReference type="InterPro" id="IPR056789">
    <property type="entry name" value="LRR_R13L1-DRL21"/>
</dbReference>
<dbReference type="Gene3D" id="3.80.10.10">
    <property type="entry name" value="Ribonuclease Inhibitor"/>
    <property type="match status" value="1"/>
</dbReference>
<dbReference type="Pfam" id="PF25019">
    <property type="entry name" value="LRR_R13L1-DRL21"/>
    <property type="match status" value="1"/>
</dbReference>
<dbReference type="PROSITE" id="PS51450">
    <property type="entry name" value="LRR"/>
    <property type="match status" value="1"/>
</dbReference>